<protein>
    <submittedName>
        <fullName evidence="1">DEBR0S3_05512g1_1</fullName>
    </submittedName>
</protein>
<evidence type="ECO:0000313" key="2">
    <source>
        <dbReference type="Proteomes" id="UP000478008"/>
    </source>
</evidence>
<reference evidence="1 2" key="1">
    <citation type="submission" date="2019-07" db="EMBL/GenBank/DDBJ databases">
        <authorList>
            <person name="Friedrich A."/>
            <person name="Schacherer J."/>
        </authorList>
    </citation>
    <scope>NUCLEOTIDE SEQUENCE [LARGE SCALE GENOMIC DNA]</scope>
</reference>
<sequence length="342" mass="40464">MYSKYAIFNRQGVRSKVFIRTLIDIPEVKVHINHNSKERWKFNLQNNIQSVHVHKIPIFVGRSNAKTRPEAVLQYNLDTALSKICAHLKIKHMEKKMTDFQSVELIHYKPPTDTLEDIRPILNIPKFTFNVKDYPISEEELKNAKWKLPNNVFDSVNNTTPLCKKPEDLKGVDTDLFRFAMLYGAARSPYAYKCPYFFVRYWPSYHFMARIRKSRPACHITFGDPALLNISGLKSKSVGDMESSVRPFKLSVYRARFRKILRKQFMKCFSHDEILMKYWDGLYWFSSQTYPRTKEQLEEFNKHVGLALEQVKRLNRSTLEKRARNVNESIPWTKFKRQLAQL</sequence>
<keyword evidence="2" id="KW-1185">Reference proteome</keyword>
<dbReference type="Proteomes" id="UP000478008">
    <property type="component" value="Unassembled WGS sequence"/>
</dbReference>
<accession>A0A7D9CXQ8</accession>
<evidence type="ECO:0000313" key="1">
    <source>
        <dbReference type="EMBL" id="VUG18235.1"/>
    </source>
</evidence>
<gene>
    <name evidence="1" type="ORF">DEBR0S3_05512G</name>
</gene>
<name>A0A7D9CXQ8_DEKBR</name>
<dbReference type="AlphaFoldDB" id="A0A7D9CXQ8"/>
<dbReference type="EMBL" id="CABFWN010000003">
    <property type="protein sequence ID" value="VUG18235.1"/>
    <property type="molecule type" value="Genomic_DNA"/>
</dbReference>
<organism evidence="1 2">
    <name type="scientific">Dekkera bruxellensis</name>
    <name type="common">Brettanomyces custersii</name>
    <dbReference type="NCBI Taxonomy" id="5007"/>
    <lineage>
        <taxon>Eukaryota</taxon>
        <taxon>Fungi</taxon>
        <taxon>Dikarya</taxon>
        <taxon>Ascomycota</taxon>
        <taxon>Saccharomycotina</taxon>
        <taxon>Pichiomycetes</taxon>
        <taxon>Pichiales</taxon>
        <taxon>Pichiaceae</taxon>
        <taxon>Brettanomyces</taxon>
    </lineage>
</organism>
<proteinExistence type="predicted"/>